<keyword evidence="4" id="KW-0670">Pyruvate</keyword>
<feature type="domain" description="Thiamine pyrophosphate enzyme TPP-binding" evidence="3">
    <location>
        <begin position="60"/>
        <end position="222"/>
    </location>
</feature>
<evidence type="ECO:0000313" key="5">
    <source>
        <dbReference type="Proteomes" id="UP000051861"/>
    </source>
</evidence>
<dbReference type="CDD" id="cd03376">
    <property type="entry name" value="TPP_PFOR_porB_like"/>
    <property type="match status" value="1"/>
</dbReference>
<reference evidence="4 5" key="1">
    <citation type="journal article" date="2015" name="Microbiome">
        <title>Genomic resolution of linkages in carbon, nitrogen, and sulfur cycling among widespread estuary sediment bacteria.</title>
        <authorList>
            <person name="Baker B.J."/>
            <person name="Lazar C.S."/>
            <person name="Teske A.P."/>
            <person name="Dick G.J."/>
        </authorList>
    </citation>
    <scope>NUCLEOTIDE SEQUENCE [LARGE SCALE GENOMIC DNA]</scope>
    <source>
        <strain evidence="4">DG_54_3</strain>
    </source>
</reference>
<dbReference type="Pfam" id="PF02775">
    <property type="entry name" value="TPP_enzyme_C"/>
    <property type="match status" value="1"/>
</dbReference>
<sequence>MAKDETSTNKKTLEGKRKKEPITESLVAPGHRACAGCGELLAARLVMNAAGKNVIATCATGCLEVVSSAYPQSAWKMPWIHSLFENPASVAAGIEAALKALGREDEAHVIAQGGDGATADIGVGCLSGMLERGHNVLYVCYDNEAYMNTGVQRSGLTPFEASTTTAPSGKVSWGKTTDKKTMPEIAAAHGIPYVATASVGYYKDLEKKVKKALSIKGPKYLQIHCPCPLGWIFDSALTIKVAQTAVQTGLIPLFEIEYGKVTSVRKIAKRKPVEEYLKLQGRFKHLFKKPGGEEEIKGIQAIADENIKKYNLV</sequence>
<dbReference type="Gene3D" id="3.40.50.970">
    <property type="match status" value="2"/>
</dbReference>
<evidence type="ECO:0000256" key="2">
    <source>
        <dbReference type="SAM" id="MobiDB-lite"/>
    </source>
</evidence>
<gene>
    <name evidence="4" type="ORF">AMJ44_14800</name>
</gene>
<evidence type="ECO:0000313" key="4">
    <source>
        <dbReference type="EMBL" id="KPJ63058.1"/>
    </source>
</evidence>
<organism evidence="4 5">
    <name type="scientific">candidate division WOR-1 bacterium DG_54_3</name>
    <dbReference type="NCBI Taxonomy" id="1703775"/>
    <lineage>
        <taxon>Bacteria</taxon>
        <taxon>Bacillati</taxon>
        <taxon>Saganbacteria</taxon>
    </lineage>
</organism>
<dbReference type="AlphaFoldDB" id="A0A0S7XKP2"/>
<keyword evidence="1" id="KW-0560">Oxidoreductase</keyword>
<comment type="caution">
    <text evidence="4">The sequence shown here is derived from an EMBL/GenBank/DDBJ whole genome shotgun (WGS) entry which is preliminary data.</text>
</comment>
<proteinExistence type="predicted"/>
<name>A0A0S7XKP2_UNCSA</name>
<evidence type="ECO:0000259" key="3">
    <source>
        <dbReference type="Pfam" id="PF02775"/>
    </source>
</evidence>
<dbReference type="PANTHER" id="PTHR42897:SF2">
    <property type="entry name" value="PYRUVATE SYNTHASE SUBUNIT PORB"/>
    <property type="match status" value="1"/>
</dbReference>
<dbReference type="PATRIC" id="fig|1703775.3.peg.2531"/>
<accession>A0A0S7XKP2</accession>
<dbReference type="InterPro" id="IPR029061">
    <property type="entry name" value="THDP-binding"/>
</dbReference>
<dbReference type="InterPro" id="IPR051479">
    <property type="entry name" value="PorB-like"/>
</dbReference>
<protein>
    <submittedName>
        <fullName evidence="4">Pyruvate ferredoxin oxidoreductase</fullName>
    </submittedName>
</protein>
<dbReference type="PANTHER" id="PTHR42897">
    <property type="entry name" value="PYRUVATE SYNTHASE SUBUNIT PORB"/>
    <property type="match status" value="1"/>
</dbReference>
<dbReference type="GO" id="GO:0030976">
    <property type="term" value="F:thiamine pyrophosphate binding"/>
    <property type="evidence" value="ECO:0007669"/>
    <property type="project" value="InterPro"/>
</dbReference>
<dbReference type="GO" id="GO:0016491">
    <property type="term" value="F:oxidoreductase activity"/>
    <property type="evidence" value="ECO:0007669"/>
    <property type="project" value="UniProtKB-KW"/>
</dbReference>
<dbReference type="SUPFAM" id="SSF52518">
    <property type="entry name" value="Thiamin diphosphate-binding fold (THDP-binding)"/>
    <property type="match status" value="1"/>
</dbReference>
<feature type="region of interest" description="Disordered" evidence="2">
    <location>
        <begin position="1"/>
        <end position="22"/>
    </location>
</feature>
<dbReference type="Proteomes" id="UP000051861">
    <property type="component" value="Unassembled WGS sequence"/>
</dbReference>
<evidence type="ECO:0000256" key="1">
    <source>
        <dbReference type="ARBA" id="ARBA00023002"/>
    </source>
</evidence>
<dbReference type="EMBL" id="LIZX01000247">
    <property type="protein sequence ID" value="KPJ63058.1"/>
    <property type="molecule type" value="Genomic_DNA"/>
</dbReference>
<dbReference type="InterPro" id="IPR011766">
    <property type="entry name" value="TPP_enzyme_TPP-bd"/>
</dbReference>